<proteinExistence type="predicted"/>
<name>A0A7R9D5J5_TIMCR</name>
<accession>A0A7R9D5J5</accession>
<feature type="compositionally biased region" description="Polar residues" evidence="1">
    <location>
        <begin position="99"/>
        <end position="112"/>
    </location>
</feature>
<protein>
    <submittedName>
        <fullName evidence="2">Uncharacterized protein</fullName>
    </submittedName>
</protein>
<feature type="region of interest" description="Disordered" evidence="1">
    <location>
        <begin position="99"/>
        <end position="119"/>
    </location>
</feature>
<organism evidence="2">
    <name type="scientific">Timema cristinae</name>
    <name type="common">Walking stick</name>
    <dbReference type="NCBI Taxonomy" id="61476"/>
    <lineage>
        <taxon>Eukaryota</taxon>
        <taxon>Metazoa</taxon>
        <taxon>Ecdysozoa</taxon>
        <taxon>Arthropoda</taxon>
        <taxon>Hexapoda</taxon>
        <taxon>Insecta</taxon>
        <taxon>Pterygota</taxon>
        <taxon>Neoptera</taxon>
        <taxon>Polyneoptera</taxon>
        <taxon>Phasmatodea</taxon>
        <taxon>Timematodea</taxon>
        <taxon>Timematoidea</taxon>
        <taxon>Timematidae</taxon>
        <taxon>Timema</taxon>
    </lineage>
</organism>
<sequence length="119" mass="13089">MPALDPPAYRRLFRGFWSSSLVVRALDVLRDGGHVGKVTKTDRHCSFHNDLDDRPCAVHMAFHSLQEVLGFNGRLAFAIAASALGSSFQHGYNTGVVNAPQKTEQTAFQLPTDNPDRHG</sequence>
<evidence type="ECO:0000256" key="1">
    <source>
        <dbReference type="SAM" id="MobiDB-lite"/>
    </source>
</evidence>
<dbReference type="AlphaFoldDB" id="A0A7R9D5J5"/>
<evidence type="ECO:0000313" key="2">
    <source>
        <dbReference type="EMBL" id="CAD7408522.1"/>
    </source>
</evidence>
<dbReference type="EMBL" id="OC320637">
    <property type="protein sequence ID" value="CAD7408522.1"/>
    <property type="molecule type" value="Genomic_DNA"/>
</dbReference>
<reference evidence="2" key="1">
    <citation type="submission" date="2020-11" db="EMBL/GenBank/DDBJ databases">
        <authorList>
            <person name="Tran Van P."/>
        </authorList>
    </citation>
    <scope>NUCLEOTIDE SEQUENCE</scope>
</reference>
<gene>
    <name evidence="2" type="ORF">TCEB3V08_LOCUS9565</name>
</gene>